<sequence length="164" mass="18583">MLRYGNPFLGRYLRYVVTLLILGILLPVILFPQQPAAAVVSILAAVLLTAGLDAVIYFAAKNKAAAFTKEDVRVMIPALKTKADWRGYLIMTDSYILFVPIFHKITFVSEWRKVVSYDMEGGYIELLISHAAYKRSVHFIVAYPNMAREELDKRTKEARIAVEV</sequence>
<feature type="transmembrane region" description="Helical" evidence="1">
    <location>
        <begin position="37"/>
        <end position="60"/>
    </location>
</feature>
<keyword evidence="1" id="KW-0812">Transmembrane</keyword>
<dbReference type="KEGG" id="ahal:FTX54_015945"/>
<dbReference type="Proteomes" id="UP000321816">
    <property type="component" value="Chromosome"/>
</dbReference>
<organism evidence="2 3">
    <name type="scientific">Alkalicoccus halolimnae</name>
    <dbReference type="NCBI Taxonomy" id="1667239"/>
    <lineage>
        <taxon>Bacteria</taxon>
        <taxon>Bacillati</taxon>
        <taxon>Bacillota</taxon>
        <taxon>Bacilli</taxon>
        <taxon>Bacillales</taxon>
        <taxon>Bacillaceae</taxon>
        <taxon>Alkalicoccus</taxon>
    </lineage>
</organism>
<keyword evidence="1" id="KW-0472">Membrane</keyword>
<keyword evidence="3" id="KW-1185">Reference proteome</keyword>
<dbReference type="OrthoDB" id="2967686at2"/>
<evidence type="ECO:0000313" key="3">
    <source>
        <dbReference type="Proteomes" id="UP000321816"/>
    </source>
</evidence>
<dbReference type="RefSeq" id="WP_147802670.1">
    <property type="nucleotide sequence ID" value="NZ_CP144914.1"/>
</dbReference>
<gene>
    <name evidence="2" type="ORF">FTX54_015945</name>
</gene>
<dbReference type="EMBL" id="CP144914">
    <property type="protein sequence ID" value="WWD79865.1"/>
    <property type="molecule type" value="Genomic_DNA"/>
</dbReference>
<accession>A0A5C7FBP9</accession>
<reference evidence="2 3" key="1">
    <citation type="submission" date="2024-01" db="EMBL/GenBank/DDBJ databases">
        <title>Complete Genome Sequence of Alkalicoccus halolimnae BZ-SZ-XJ29T, a Moderately Halophilic Bacterium Isolated from a Salt Lake.</title>
        <authorList>
            <person name="Zhao B."/>
        </authorList>
    </citation>
    <scope>NUCLEOTIDE SEQUENCE [LARGE SCALE GENOMIC DNA]</scope>
    <source>
        <strain evidence="2 3">BZ-SZ-XJ29</strain>
    </source>
</reference>
<dbReference type="AlphaFoldDB" id="A0A5C7FBP9"/>
<protein>
    <submittedName>
        <fullName evidence="2">Uncharacterized protein</fullName>
    </submittedName>
</protein>
<name>A0A5C7FBP9_9BACI</name>
<feature type="transmembrane region" description="Helical" evidence="1">
    <location>
        <begin position="12"/>
        <end position="31"/>
    </location>
</feature>
<evidence type="ECO:0000313" key="2">
    <source>
        <dbReference type="EMBL" id="WWD79865.1"/>
    </source>
</evidence>
<evidence type="ECO:0000256" key="1">
    <source>
        <dbReference type="SAM" id="Phobius"/>
    </source>
</evidence>
<proteinExistence type="predicted"/>
<keyword evidence="1" id="KW-1133">Transmembrane helix</keyword>